<evidence type="ECO:0000256" key="1">
    <source>
        <dbReference type="ARBA" id="ARBA00022574"/>
    </source>
</evidence>
<dbReference type="GO" id="GO:0003723">
    <property type="term" value="F:RNA binding"/>
    <property type="evidence" value="ECO:0007669"/>
    <property type="project" value="TreeGrafter"/>
</dbReference>
<keyword evidence="2" id="KW-0677">Repeat</keyword>
<dbReference type="GO" id="GO:0030686">
    <property type="term" value="C:90S preribosome"/>
    <property type="evidence" value="ECO:0007669"/>
    <property type="project" value="InterPro"/>
</dbReference>
<dbReference type="PANTHER" id="PTHR44163">
    <property type="entry name" value="U3 SMALL NUCLEOLAR RNA-ASSOCIATED PROTEIN 4 HOMOLOG"/>
    <property type="match status" value="1"/>
</dbReference>
<dbReference type="SUPFAM" id="SSF50998">
    <property type="entry name" value="Quinoprotein alcohol dehydrogenase-like"/>
    <property type="match status" value="1"/>
</dbReference>
<name>A0A077WII2_9FUNG</name>
<evidence type="ECO:0000256" key="2">
    <source>
        <dbReference type="ARBA" id="ARBA00022737"/>
    </source>
</evidence>
<dbReference type="PANTHER" id="PTHR44163:SF1">
    <property type="entry name" value="U3 SMALL NUCLEOLAR RNA-ASSOCIATED PROTEIN 4 HOMOLOG"/>
    <property type="match status" value="1"/>
</dbReference>
<gene>
    <name evidence="5" type="ORF">LRAMOSA09663</name>
</gene>
<reference evidence="5" key="1">
    <citation type="journal article" date="2014" name="Genome Announc.">
        <title>De novo whole-genome sequence and genome annotation of Lichtheimia ramosa.</title>
        <authorList>
            <person name="Linde J."/>
            <person name="Schwartze V."/>
            <person name="Binder U."/>
            <person name="Lass-Florl C."/>
            <person name="Voigt K."/>
            <person name="Horn F."/>
        </authorList>
    </citation>
    <scope>NUCLEOTIDE SEQUENCE</scope>
    <source>
        <strain evidence="5">JMRC FSU:6197</strain>
    </source>
</reference>
<dbReference type="SUPFAM" id="SSF50978">
    <property type="entry name" value="WD40 repeat-like"/>
    <property type="match status" value="1"/>
</dbReference>
<dbReference type="Gene3D" id="2.130.10.10">
    <property type="entry name" value="YVTN repeat-like/Quinoprotein amine dehydrogenase"/>
    <property type="match status" value="3"/>
</dbReference>
<dbReference type="InterPro" id="IPR001680">
    <property type="entry name" value="WD40_rpt"/>
</dbReference>
<dbReference type="AlphaFoldDB" id="A0A077WII2"/>
<keyword evidence="1 3" id="KW-0853">WD repeat</keyword>
<organism evidence="5">
    <name type="scientific">Lichtheimia ramosa</name>
    <dbReference type="NCBI Taxonomy" id="688394"/>
    <lineage>
        <taxon>Eukaryota</taxon>
        <taxon>Fungi</taxon>
        <taxon>Fungi incertae sedis</taxon>
        <taxon>Mucoromycota</taxon>
        <taxon>Mucoromycotina</taxon>
        <taxon>Mucoromycetes</taxon>
        <taxon>Mucorales</taxon>
        <taxon>Lichtheimiaceae</taxon>
        <taxon>Lichtheimia</taxon>
    </lineage>
</organism>
<dbReference type="InterPro" id="IPR015943">
    <property type="entry name" value="WD40/YVTN_repeat-like_dom_sf"/>
</dbReference>
<dbReference type="Pfam" id="PF00400">
    <property type="entry name" value="WD40"/>
    <property type="match status" value="4"/>
</dbReference>
<proteinExistence type="predicted"/>
<sequence>MQIHRCRFVEYQPAAINALDFTPPTVKRSRLAVGRANGNIEIWDPLHNFRLEKTIPGGEGQSVESIAWAHQSVIVDQDEDDTPEEIEQQLKRQLSKPPRLFSSGLNPYIVEWDTTSMTVKRSVDSNGGAVWCLAVNSTGTRLAAGCEDGCIRLFDIEDDGLEFIRSFTPQKGRVLSVVWSPYDDYIVSGGSDSAIRTWDVSTGQTLQRMTVDRVRKEHTLVWSVAALKDGTLVSGDSLGHIMCWNGKTGAMKQTIRAHAADVLALAASRDGTQVFSAGVDCKMTNYRKVNEDRKKSKRTMWMTAESRQYHSHDIRALAINHTTGTLVSGGVDVQLVAWSTKLDKKVEPIRLPPFPHKYLVSTSKSQQLVMAAYFNSLSVWRLGQAVATNSSDSKVLIPELLEPHRQVLQLQLKADCNITSSALSENGEWIIVADIESTRLFQLTEAPSMPGHLKAKKARNFDATLSQYLAENNIASGAHHVLFTPGSDKIIIITVESRILVIDLRHSEQGTFEVLEEFGHHRGLDSEGNSIEGQEAASVITVAVSADGQWLATGDDMNRIHIFNLDNLKHHIELPHSYNYHTALSFNTLRPNELFVGQATNEFYIYNVEHKRLTPWSKAHRGFTNTALFNQRESIRGVAYNPSTPDEMIVYGSSFMCNIKMVHNKQPKQSKAHKRKHDAPDVHKQDSPLPMQLSTRYQQILFCEFIDKDSMVMVERPKFSVLEKLPPSYYKSQFGT</sequence>
<dbReference type="PROSITE" id="PS50294">
    <property type="entry name" value="WD_REPEATS_REGION"/>
    <property type="match status" value="1"/>
</dbReference>
<dbReference type="PROSITE" id="PS00678">
    <property type="entry name" value="WD_REPEATS_1"/>
    <property type="match status" value="1"/>
</dbReference>
<dbReference type="OrthoDB" id="8883818at2759"/>
<dbReference type="GO" id="GO:0034455">
    <property type="term" value="C:t-UTP complex"/>
    <property type="evidence" value="ECO:0007669"/>
    <property type="project" value="TreeGrafter"/>
</dbReference>
<dbReference type="GO" id="GO:0032040">
    <property type="term" value="C:small-subunit processome"/>
    <property type="evidence" value="ECO:0007669"/>
    <property type="project" value="TreeGrafter"/>
</dbReference>
<feature type="compositionally biased region" description="Basic residues" evidence="4">
    <location>
        <begin position="665"/>
        <end position="677"/>
    </location>
</feature>
<dbReference type="InterPro" id="IPR019775">
    <property type="entry name" value="WD40_repeat_CS"/>
</dbReference>
<dbReference type="PROSITE" id="PS50082">
    <property type="entry name" value="WD_REPEATS_2"/>
    <property type="match status" value="1"/>
</dbReference>
<dbReference type="GO" id="GO:0000462">
    <property type="term" value="P:maturation of SSU-rRNA from tricistronic rRNA transcript (SSU-rRNA, 5.8S rRNA, LSU-rRNA)"/>
    <property type="evidence" value="ECO:0007669"/>
    <property type="project" value="InterPro"/>
</dbReference>
<dbReference type="InterPro" id="IPR046351">
    <property type="entry name" value="UTP4"/>
</dbReference>
<feature type="region of interest" description="Disordered" evidence="4">
    <location>
        <begin position="665"/>
        <end position="688"/>
    </location>
</feature>
<evidence type="ECO:0000313" key="5">
    <source>
        <dbReference type="EMBL" id="CDS07140.1"/>
    </source>
</evidence>
<dbReference type="InterPro" id="IPR036322">
    <property type="entry name" value="WD40_repeat_dom_sf"/>
</dbReference>
<dbReference type="SMART" id="SM00320">
    <property type="entry name" value="WD40"/>
    <property type="match status" value="7"/>
</dbReference>
<dbReference type="InterPro" id="IPR011047">
    <property type="entry name" value="Quinoprotein_ADH-like_sf"/>
</dbReference>
<feature type="repeat" description="WD" evidence="3">
    <location>
        <begin position="167"/>
        <end position="208"/>
    </location>
</feature>
<evidence type="ECO:0000256" key="4">
    <source>
        <dbReference type="SAM" id="MobiDB-lite"/>
    </source>
</evidence>
<dbReference type="EMBL" id="LK023323">
    <property type="protein sequence ID" value="CDS07140.1"/>
    <property type="molecule type" value="Genomic_DNA"/>
</dbReference>
<protein>
    <submittedName>
        <fullName evidence="5">Uncharacterized protein</fullName>
    </submittedName>
</protein>
<accession>A0A077WII2</accession>
<evidence type="ECO:0000256" key="3">
    <source>
        <dbReference type="PROSITE-ProRule" id="PRU00221"/>
    </source>
</evidence>